<gene>
    <name evidence="1" type="ORF">FHS27_004646</name>
</gene>
<proteinExistence type="predicted"/>
<keyword evidence="2" id="KW-1185">Reference proteome</keyword>
<dbReference type="Proteomes" id="UP000536179">
    <property type="component" value="Unassembled WGS sequence"/>
</dbReference>
<organism evidence="1 2">
    <name type="scientific">Aporhodopirellula rubra</name>
    <dbReference type="NCBI Taxonomy" id="980271"/>
    <lineage>
        <taxon>Bacteria</taxon>
        <taxon>Pseudomonadati</taxon>
        <taxon>Planctomycetota</taxon>
        <taxon>Planctomycetia</taxon>
        <taxon>Pirellulales</taxon>
        <taxon>Pirellulaceae</taxon>
        <taxon>Aporhodopirellula</taxon>
    </lineage>
</organism>
<sequence length="49" mass="5848">MIARRFLPIAGIPRNSILCGFTHNERNVHNERFVYELQLHHQIKMEGFI</sequence>
<dbReference type="AlphaFoldDB" id="A0A7W5E3B6"/>
<name>A0A7W5E3B6_9BACT</name>
<evidence type="ECO:0000313" key="1">
    <source>
        <dbReference type="EMBL" id="MBB3208813.1"/>
    </source>
</evidence>
<accession>A0A7W5E3B6</accession>
<evidence type="ECO:0000313" key="2">
    <source>
        <dbReference type="Proteomes" id="UP000536179"/>
    </source>
</evidence>
<protein>
    <submittedName>
        <fullName evidence="1">Uncharacterized protein</fullName>
    </submittedName>
</protein>
<comment type="caution">
    <text evidence="1">The sequence shown here is derived from an EMBL/GenBank/DDBJ whole genome shotgun (WGS) entry which is preliminary data.</text>
</comment>
<reference evidence="1 2" key="1">
    <citation type="submission" date="2020-08" db="EMBL/GenBank/DDBJ databases">
        <title>Genomic Encyclopedia of Type Strains, Phase III (KMG-III): the genomes of soil and plant-associated and newly described type strains.</title>
        <authorList>
            <person name="Whitman W."/>
        </authorList>
    </citation>
    <scope>NUCLEOTIDE SEQUENCE [LARGE SCALE GENOMIC DNA]</scope>
    <source>
        <strain evidence="1 2">CECT 8075</strain>
    </source>
</reference>
<dbReference type="EMBL" id="JACHXU010000018">
    <property type="protein sequence ID" value="MBB3208813.1"/>
    <property type="molecule type" value="Genomic_DNA"/>
</dbReference>